<reference evidence="3" key="1">
    <citation type="submission" date="2022-11" db="UniProtKB">
        <authorList>
            <consortium name="WormBaseParasite"/>
        </authorList>
    </citation>
    <scope>IDENTIFICATION</scope>
</reference>
<evidence type="ECO:0000256" key="1">
    <source>
        <dbReference type="SAM" id="MobiDB-lite"/>
    </source>
</evidence>
<feature type="region of interest" description="Disordered" evidence="1">
    <location>
        <begin position="1"/>
        <end position="27"/>
    </location>
</feature>
<name>A0A915IX46_ROMCU</name>
<proteinExistence type="predicted"/>
<evidence type="ECO:0000313" key="2">
    <source>
        <dbReference type="Proteomes" id="UP000887565"/>
    </source>
</evidence>
<evidence type="ECO:0000313" key="3">
    <source>
        <dbReference type="WBParaSite" id="nRc.2.0.1.t17980-RA"/>
    </source>
</evidence>
<dbReference type="Proteomes" id="UP000887565">
    <property type="component" value="Unplaced"/>
</dbReference>
<dbReference type="WBParaSite" id="nRc.2.0.1.t17980-RA">
    <property type="protein sequence ID" value="nRc.2.0.1.t17980-RA"/>
    <property type="gene ID" value="nRc.2.0.1.g17980"/>
</dbReference>
<protein>
    <submittedName>
        <fullName evidence="3">Uncharacterized protein</fullName>
    </submittedName>
</protein>
<dbReference type="AlphaFoldDB" id="A0A915IX46"/>
<keyword evidence="2" id="KW-1185">Reference proteome</keyword>
<accession>A0A915IX46</accession>
<organism evidence="2 3">
    <name type="scientific">Romanomermis culicivorax</name>
    <name type="common">Nematode worm</name>
    <dbReference type="NCBI Taxonomy" id="13658"/>
    <lineage>
        <taxon>Eukaryota</taxon>
        <taxon>Metazoa</taxon>
        <taxon>Ecdysozoa</taxon>
        <taxon>Nematoda</taxon>
        <taxon>Enoplea</taxon>
        <taxon>Dorylaimia</taxon>
        <taxon>Mermithida</taxon>
        <taxon>Mermithoidea</taxon>
        <taxon>Mermithidae</taxon>
        <taxon>Romanomermis</taxon>
    </lineage>
</organism>
<sequence>MFSESELPLESPPPEMVDRRNTRSQKY</sequence>